<proteinExistence type="predicted"/>
<dbReference type="AlphaFoldDB" id="A0A2P2NEE5"/>
<dbReference type="EMBL" id="GGEC01060325">
    <property type="protein sequence ID" value="MBX40809.1"/>
    <property type="molecule type" value="Transcribed_RNA"/>
</dbReference>
<name>A0A2P2NEE5_RHIMU</name>
<reference evidence="1" key="1">
    <citation type="submission" date="2018-02" db="EMBL/GenBank/DDBJ databases">
        <title>Rhizophora mucronata_Transcriptome.</title>
        <authorList>
            <person name="Meera S.P."/>
            <person name="Sreeshan A."/>
            <person name="Augustine A."/>
        </authorList>
    </citation>
    <scope>NUCLEOTIDE SEQUENCE</scope>
    <source>
        <tissue evidence="1">Leaf</tissue>
    </source>
</reference>
<accession>A0A2P2NEE5</accession>
<organism evidence="1">
    <name type="scientific">Rhizophora mucronata</name>
    <name type="common">Asiatic mangrove</name>
    <dbReference type="NCBI Taxonomy" id="61149"/>
    <lineage>
        <taxon>Eukaryota</taxon>
        <taxon>Viridiplantae</taxon>
        <taxon>Streptophyta</taxon>
        <taxon>Embryophyta</taxon>
        <taxon>Tracheophyta</taxon>
        <taxon>Spermatophyta</taxon>
        <taxon>Magnoliopsida</taxon>
        <taxon>eudicotyledons</taxon>
        <taxon>Gunneridae</taxon>
        <taxon>Pentapetalae</taxon>
        <taxon>rosids</taxon>
        <taxon>fabids</taxon>
        <taxon>Malpighiales</taxon>
        <taxon>Rhizophoraceae</taxon>
        <taxon>Rhizophora</taxon>
    </lineage>
</organism>
<protein>
    <submittedName>
        <fullName evidence="1">Uncharacterized protein</fullName>
    </submittedName>
</protein>
<evidence type="ECO:0000313" key="1">
    <source>
        <dbReference type="EMBL" id="MBX40809.1"/>
    </source>
</evidence>
<sequence>MLFKLERCTSAYLHTFIAGRVLSKKPTLLE</sequence>